<accession>A0A1F7V9B2</accession>
<feature type="signal peptide" evidence="1">
    <location>
        <begin position="1"/>
        <end position="21"/>
    </location>
</feature>
<sequence length="697" mass="72268">MRKNFALFLSCLAALVVSACAEIDSVEQSPDASSDTSSWGEWTPHLVMQQVQDPNDPTATVWVGRDCTPTDDTDCNEVGLYTRLACDPDKKCRYYTASDKCAYTGLLGTSKTCTVETCIADSDCLTHTGGDCIVTFESMAGADGDPAGECFYPYAKCKAAEGTICEASGHVPCYDGSCACSATAKKSLKQTEVCDGKDNDCDGATDNGFNISDKCDGADSDMCLEGTFTCSTDMLSKTCSNEPSVDDVELCDDLDNDCDKSTDEDFPNKGKACDGSDADSCTNGSFVCTADKKGLECDEVGKNVVEICNGKDDTCDGKIDEGCDDDSDGYCDLAMAVTSGAACQSGGDCNDADKTVNPGAKELCNAVDDNCNSQTDDGIGKGEACSDGLGECKVDGMKICESNGSGAVVCSAVKKQAGTETCNGKDDTCDGKTDEGCDDDADGFCDNGLVFATGAACKKNDCNDDPSKDGAKMFEGASEVCNGADDDCNGQTDEGCDDDKDGYCDSLMEVSSGSSCKEPSGGGKDCNDKDALVNPDAKDVCNQVDDNCDGKVDVKSDGSAACDLKCPLVKSIVPGDWVEIDTATWGKQNAITSYWCGSSSSALKVVFAANEVFIAPQAPSGTKFTVQLPVGSGAVLGRLQNSCSPNEGTTSVTPVAKQGTCALLGITSVSGGVVGVDYIVLDAKANGKYKIKFTVSP</sequence>
<evidence type="ECO:0000313" key="3">
    <source>
        <dbReference type="Proteomes" id="UP000176593"/>
    </source>
</evidence>
<reference evidence="2 3" key="1">
    <citation type="journal article" date="2016" name="Nat. Commun.">
        <title>Thousands of microbial genomes shed light on interconnected biogeochemical processes in an aquifer system.</title>
        <authorList>
            <person name="Anantharaman K."/>
            <person name="Brown C.T."/>
            <person name="Hug L.A."/>
            <person name="Sharon I."/>
            <person name="Castelle C.J."/>
            <person name="Probst A.J."/>
            <person name="Thomas B.C."/>
            <person name="Singh A."/>
            <person name="Wilkins M.J."/>
            <person name="Karaoz U."/>
            <person name="Brodie E.L."/>
            <person name="Williams K.H."/>
            <person name="Hubbard S.S."/>
            <person name="Banfield J.F."/>
        </authorList>
    </citation>
    <scope>NUCLEOTIDE SEQUENCE [LARGE SCALE GENOMIC DNA]</scope>
</reference>
<keyword evidence="1" id="KW-0732">Signal</keyword>
<dbReference type="EMBL" id="MGEQ01000008">
    <property type="protein sequence ID" value="OGL86544.1"/>
    <property type="molecule type" value="Genomic_DNA"/>
</dbReference>
<evidence type="ECO:0000313" key="2">
    <source>
        <dbReference type="EMBL" id="OGL86544.1"/>
    </source>
</evidence>
<organism evidence="2 3">
    <name type="scientific">Candidatus Uhrbacteria bacterium RIFCSPLOWO2_02_FULL_48_18</name>
    <dbReference type="NCBI Taxonomy" id="1802408"/>
    <lineage>
        <taxon>Bacteria</taxon>
        <taxon>Candidatus Uhriibacteriota</taxon>
    </lineage>
</organism>
<comment type="caution">
    <text evidence="2">The sequence shown here is derived from an EMBL/GenBank/DDBJ whole genome shotgun (WGS) entry which is preliminary data.</text>
</comment>
<dbReference type="Pfam" id="PF11617">
    <property type="entry name" value="Cu-binding_MopE"/>
    <property type="match status" value="7"/>
</dbReference>
<protein>
    <submittedName>
        <fullName evidence="2">Uncharacterized protein</fullName>
    </submittedName>
</protein>
<gene>
    <name evidence="2" type="ORF">A3I41_04620</name>
</gene>
<feature type="chain" id="PRO_5009533209" evidence="1">
    <location>
        <begin position="22"/>
        <end position="697"/>
    </location>
</feature>
<evidence type="ECO:0000256" key="1">
    <source>
        <dbReference type="SAM" id="SignalP"/>
    </source>
</evidence>
<dbReference type="PROSITE" id="PS51257">
    <property type="entry name" value="PROKAR_LIPOPROTEIN"/>
    <property type="match status" value="1"/>
</dbReference>
<dbReference type="InterPro" id="IPR021655">
    <property type="entry name" value="Put_metal-bd"/>
</dbReference>
<dbReference type="AlphaFoldDB" id="A0A1F7V9B2"/>
<proteinExistence type="predicted"/>
<dbReference type="Proteomes" id="UP000176593">
    <property type="component" value="Unassembled WGS sequence"/>
</dbReference>
<name>A0A1F7V9B2_9BACT</name>